<feature type="region of interest" description="Disordered" evidence="16">
    <location>
        <begin position="523"/>
        <end position="550"/>
    </location>
</feature>
<comment type="caution">
    <text evidence="19">The sequence shown here is derived from an EMBL/GenBank/DDBJ whole genome shotgun (WGS) entry which is preliminary data.</text>
</comment>
<evidence type="ECO:0000256" key="14">
    <source>
        <dbReference type="ARBA" id="ARBA00023295"/>
    </source>
</evidence>
<dbReference type="InterPro" id="IPR013320">
    <property type="entry name" value="ConA-like_dom_sf"/>
</dbReference>
<proteinExistence type="inferred from homology"/>
<dbReference type="EC" id="3.2.1.6" evidence="4"/>
<feature type="compositionally biased region" description="Low complexity" evidence="16">
    <location>
        <begin position="385"/>
        <end position="413"/>
    </location>
</feature>
<dbReference type="Gene3D" id="2.60.120.200">
    <property type="match status" value="1"/>
</dbReference>
<feature type="signal peptide" evidence="17">
    <location>
        <begin position="1"/>
        <end position="24"/>
    </location>
</feature>
<evidence type="ECO:0000256" key="12">
    <source>
        <dbReference type="ARBA" id="ARBA00023277"/>
    </source>
</evidence>
<keyword evidence="13" id="KW-0449">Lipoprotein</keyword>
<feature type="region of interest" description="Disordered" evidence="16">
    <location>
        <begin position="348"/>
        <end position="413"/>
    </location>
</feature>
<evidence type="ECO:0000256" key="15">
    <source>
        <dbReference type="ARBA" id="ARBA00023326"/>
    </source>
</evidence>
<sequence length="579" mass="59863">MLSFPPFPSAGALFLSSLVALTAAHPYTKRAGAEYSLAESFDGSNFFDNFEFSAGEDPTHGFVTYLAQEAAQQQGLVNITSSGSVYMGVDSHTVLDPTSGPGRNSVRVQSKKTYTNGLFVADIQHMPESACGIWPAFWSVGTNWPSGGEIDIIEGVNMATKNEMVLHTQGDCKITNTGMTGALTADQCSLTEGTSGCTIEGTEDSFGTGFNDIQGGVYAMEWTDEYIKIWFFPRNAIPQSIQNGKPDTSAFGTPMGNFQGSCNMTEEFLAQRFIFDTTFCGDWAGNVFDSAKCIMSNPASALESCVSYVALNPTAYSEAYWEINSIKIYQQGTAATSSSASVSQATTLAPSKATTEAPVHTSSTESRTVSDALTATSPAGVTSQSISDATSSDTPATSSAAKSQSTSSAVSATATDSNQAATAASATNTDSPASGETVTTDFVTSYTTFCPYETGYSASADAAPSSATLPAVITTARSTSTGTSSIAPVAGNNDTSSNQSGGVPAISSPVVSPSFSSYSSASSLYPSSSTRATFKPSATTTVPMEPSSSPSAAVFTGAANKLTITFCGMAGSFILAMVI</sequence>
<evidence type="ECO:0000256" key="1">
    <source>
        <dbReference type="ARBA" id="ARBA00000124"/>
    </source>
</evidence>
<evidence type="ECO:0000256" key="4">
    <source>
        <dbReference type="ARBA" id="ARBA00012599"/>
    </source>
</evidence>
<keyword evidence="11" id="KW-0325">Glycoprotein</keyword>
<dbReference type="Proteomes" id="UP001583193">
    <property type="component" value="Unassembled WGS sequence"/>
</dbReference>
<keyword evidence="14" id="KW-0326">Glycosidase</keyword>
<dbReference type="PANTHER" id="PTHR10963:SF58">
    <property type="entry name" value="ENDO-1,3(4)-BETA-GLUCANASE XGEA"/>
    <property type="match status" value="1"/>
</dbReference>
<evidence type="ECO:0000256" key="7">
    <source>
        <dbReference type="ARBA" id="ARBA00022729"/>
    </source>
</evidence>
<comment type="catalytic activity">
    <reaction evidence="1">
        <text>Endohydrolysis of (1-&gt;3)- or (1-&gt;4)-linkages in beta-D-glucans when the glucose residue whose reducing group is involved in the linkage to be hydrolyzed is itself substituted at C-3.</text>
        <dbReference type="EC" id="3.2.1.6"/>
    </reaction>
</comment>
<gene>
    <name evidence="19" type="ORF">Plec18167_001985</name>
</gene>
<dbReference type="CDD" id="cd02181">
    <property type="entry name" value="GH16_fungal_Lam16A_glucanase"/>
    <property type="match status" value="1"/>
</dbReference>
<keyword evidence="8" id="KW-0378">Hydrolase</keyword>
<keyword evidence="6" id="KW-0336">GPI-anchor</keyword>
<dbReference type="SUPFAM" id="SSF49899">
    <property type="entry name" value="Concanavalin A-like lectins/glucanases"/>
    <property type="match status" value="1"/>
</dbReference>
<comment type="subcellular location">
    <subcellularLocation>
        <location evidence="2">Cell membrane</location>
        <topology evidence="2">Lipid-anchor</topology>
        <topology evidence="2">GPI-anchor</topology>
    </subcellularLocation>
</comment>
<dbReference type="EMBL" id="JAVDPF010000004">
    <property type="protein sequence ID" value="KAL1884397.1"/>
    <property type="molecule type" value="Genomic_DNA"/>
</dbReference>
<keyword evidence="20" id="KW-1185">Reference proteome</keyword>
<protein>
    <recommendedName>
        <fullName evidence="4">endo-1,3(4)-beta-glucanase</fullName>
        <ecNumber evidence="4">3.2.1.6</ecNumber>
    </recommendedName>
</protein>
<evidence type="ECO:0000259" key="18">
    <source>
        <dbReference type="PROSITE" id="PS51762"/>
    </source>
</evidence>
<feature type="chain" id="PRO_5047443900" description="endo-1,3(4)-beta-glucanase" evidence="17">
    <location>
        <begin position="25"/>
        <end position="579"/>
    </location>
</feature>
<evidence type="ECO:0000256" key="16">
    <source>
        <dbReference type="SAM" id="MobiDB-lite"/>
    </source>
</evidence>
<evidence type="ECO:0000256" key="17">
    <source>
        <dbReference type="SAM" id="SignalP"/>
    </source>
</evidence>
<keyword evidence="15" id="KW-0624">Polysaccharide degradation</keyword>
<feature type="compositionally biased region" description="Polar residues" evidence="16">
    <location>
        <begin position="360"/>
        <end position="384"/>
    </location>
</feature>
<name>A0ABR3Y9D7_9EURO</name>
<evidence type="ECO:0000256" key="3">
    <source>
        <dbReference type="ARBA" id="ARBA00006865"/>
    </source>
</evidence>
<dbReference type="PANTHER" id="PTHR10963">
    <property type="entry name" value="GLYCOSYL HYDROLASE-RELATED"/>
    <property type="match status" value="1"/>
</dbReference>
<comment type="similarity">
    <text evidence="3">Belongs to the glycosyl hydrolase 16 family.</text>
</comment>
<feature type="domain" description="GH16" evidence="18">
    <location>
        <begin position="28"/>
        <end position="292"/>
    </location>
</feature>
<dbReference type="InterPro" id="IPR050546">
    <property type="entry name" value="Glycosyl_Hydrlase_16"/>
</dbReference>
<evidence type="ECO:0000256" key="5">
    <source>
        <dbReference type="ARBA" id="ARBA00022475"/>
    </source>
</evidence>
<feature type="compositionally biased region" description="Polar residues" evidence="16">
    <location>
        <begin position="530"/>
        <end position="550"/>
    </location>
</feature>
<evidence type="ECO:0000256" key="11">
    <source>
        <dbReference type="ARBA" id="ARBA00023180"/>
    </source>
</evidence>
<accession>A0ABR3Y9D7</accession>
<evidence type="ECO:0000256" key="13">
    <source>
        <dbReference type="ARBA" id="ARBA00023288"/>
    </source>
</evidence>
<dbReference type="InterPro" id="IPR000757">
    <property type="entry name" value="Beta-glucanase-like"/>
</dbReference>
<keyword evidence="10" id="KW-0472">Membrane</keyword>
<evidence type="ECO:0000313" key="20">
    <source>
        <dbReference type="Proteomes" id="UP001583193"/>
    </source>
</evidence>
<keyword evidence="7 17" id="KW-0732">Signal</keyword>
<evidence type="ECO:0000256" key="6">
    <source>
        <dbReference type="ARBA" id="ARBA00022622"/>
    </source>
</evidence>
<evidence type="ECO:0000256" key="8">
    <source>
        <dbReference type="ARBA" id="ARBA00022801"/>
    </source>
</evidence>
<keyword evidence="5" id="KW-1003">Cell membrane</keyword>
<evidence type="ECO:0000256" key="9">
    <source>
        <dbReference type="ARBA" id="ARBA00023001"/>
    </source>
</evidence>
<feature type="region of interest" description="Disordered" evidence="16">
    <location>
        <begin position="480"/>
        <end position="505"/>
    </location>
</feature>
<keyword evidence="9" id="KW-0136">Cellulose degradation</keyword>
<organism evidence="19 20">
    <name type="scientific">Paecilomyces lecythidis</name>
    <dbReference type="NCBI Taxonomy" id="3004212"/>
    <lineage>
        <taxon>Eukaryota</taxon>
        <taxon>Fungi</taxon>
        <taxon>Dikarya</taxon>
        <taxon>Ascomycota</taxon>
        <taxon>Pezizomycotina</taxon>
        <taxon>Eurotiomycetes</taxon>
        <taxon>Eurotiomycetidae</taxon>
        <taxon>Eurotiales</taxon>
        <taxon>Thermoascaceae</taxon>
        <taxon>Paecilomyces</taxon>
    </lineage>
</organism>
<dbReference type="Pfam" id="PF26113">
    <property type="entry name" value="GH16_XgeA"/>
    <property type="match status" value="1"/>
</dbReference>
<reference evidence="19 20" key="1">
    <citation type="journal article" date="2024" name="IMA Fungus">
        <title>IMA Genome - F19 : A genome assembly and annotation guide to empower mycologists, including annotated draft genome sequences of Ceratocystis pirilliformis, Diaporthe australafricana, Fusarium ophioides, Paecilomyces lecythidis, and Sporothrix stenoceras.</title>
        <authorList>
            <person name="Aylward J."/>
            <person name="Wilson A.M."/>
            <person name="Visagie C.M."/>
            <person name="Spraker J."/>
            <person name="Barnes I."/>
            <person name="Buitendag C."/>
            <person name="Ceriani C."/>
            <person name="Del Mar Angel L."/>
            <person name="du Plessis D."/>
            <person name="Fuchs T."/>
            <person name="Gasser K."/>
            <person name="Kramer D."/>
            <person name="Li W."/>
            <person name="Munsamy K."/>
            <person name="Piso A."/>
            <person name="Price J.L."/>
            <person name="Sonnekus B."/>
            <person name="Thomas C."/>
            <person name="van der Nest A."/>
            <person name="van Dijk A."/>
            <person name="van Heerden A."/>
            <person name="van Vuuren N."/>
            <person name="Yilmaz N."/>
            <person name="Duong T.A."/>
            <person name="van der Merwe N.A."/>
            <person name="Wingfield M.J."/>
            <person name="Wingfield B.D."/>
        </authorList>
    </citation>
    <scope>NUCLEOTIDE SEQUENCE [LARGE SCALE GENOMIC DNA]</scope>
    <source>
        <strain evidence="19 20">CMW 18167</strain>
    </source>
</reference>
<evidence type="ECO:0000313" key="19">
    <source>
        <dbReference type="EMBL" id="KAL1884397.1"/>
    </source>
</evidence>
<dbReference type="PROSITE" id="PS51762">
    <property type="entry name" value="GH16_2"/>
    <property type="match status" value="1"/>
</dbReference>
<evidence type="ECO:0000256" key="2">
    <source>
        <dbReference type="ARBA" id="ARBA00004609"/>
    </source>
</evidence>
<keyword evidence="12" id="KW-0119">Carbohydrate metabolism</keyword>
<evidence type="ECO:0000256" key="10">
    <source>
        <dbReference type="ARBA" id="ARBA00023136"/>
    </source>
</evidence>